<protein>
    <recommendedName>
        <fullName evidence="3">DUF6458 domain-containing protein</fullName>
    </recommendedName>
</protein>
<sequence length="103" mass="11035">MSVGVGILLLVVGAILAFAVRADLHWLNVTAIGAILMLAGVVELVITLVVWNRRRHQTAVTQREVYRGGEPTVVTERRSVNDADAAERGPGGSIRAPGPERRA</sequence>
<proteinExistence type="predicted"/>
<keyword evidence="5" id="KW-1185">Reference proteome</keyword>
<keyword evidence="2" id="KW-0812">Transmembrane</keyword>
<dbReference type="EMBL" id="AP023355">
    <property type="protein sequence ID" value="BCJ34110.1"/>
    <property type="molecule type" value="Genomic_DNA"/>
</dbReference>
<evidence type="ECO:0000256" key="2">
    <source>
        <dbReference type="SAM" id="Phobius"/>
    </source>
</evidence>
<feature type="compositionally biased region" description="Basic and acidic residues" evidence="1">
    <location>
        <begin position="76"/>
        <end position="87"/>
    </location>
</feature>
<organism evidence="4 5">
    <name type="scientific">Actinocatenispora thailandica</name>
    <dbReference type="NCBI Taxonomy" id="227318"/>
    <lineage>
        <taxon>Bacteria</taxon>
        <taxon>Bacillati</taxon>
        <taxon>Actinomycetota</taxon>
        <taxon>Actinomycetes</taxon>
        <taxon>Micromonosporales</taxon>
        <taxon>Micromonosporaceae</taxon>
        <taxon>Actinocatenispora</taxon>
    </lineage>
</organism>
<dbReference type="AlphaFoldDB" id="A0A7R7DLY1"/>
<evidence type="ECO:0000259" key="3">
    <source>
        <dbReference type="Pfam" id="PF20059"/>
    </source>
</evidence>
<name>A0A7R7DLY1_9ACTN</name>
<accession>A0A7R7DLY1</accession>
<dbReference type="InterPro" id="IPR045597">
    <property type="entry name" value="DUF6458"/>
</dbReference>
<reference evidence="4 5" key="1">
    <citation type="submission" date="2020-08" db="EMBL/GenBank/DDBJ databases">
        <title>Whole genome shotgun sequence of Actinocatenispora thailandica NBRC 105041.</title>
        <authorList>
            <person name="Komaki H."/>
            <person name="Tamura T."/>
        </authorList>
    </citation>
    <scope>NUCLEOTIDE SEQUENCE [LARGE SCALE GENOMIC DNA]</scope>
    <source>
        <strain evidence="4 5">NBRC 105041</strain>
    </source>
</reference>
<keyword evidence="2" id="KW-1133">Transmembrane helix</keyword>
<feature type="transmembrane region" description="Helical" evidence="2">
    <location>
        <begin position="29"/>
        <end position="51"/>
    </location>
</feature>
<evidence type="ECO:0000256" key="1">
    <source>
        <dbReference type="SAM" id="MobiDB-lite"/>
    </source>
</evidence>
<feature type="region of interest" description="Disordered" evidence="1">
    <location>
        <begin position="76"/>
        <end position="103"/>
    </location>
</feature>
<feature type="domain" description="DUF6458" evidence="3">
    <location>
        <begin position="1"/>
        <end position="78"/>
    </location>
</feature>
<gene>
    <name evidence="4" type="ORF">Athai_16130</name>
</gene>
<dbReference type="Pfam" id="PF20059">
    <property type="entry name" value="DUF6458"/>
    <property type="match status" value="1"/>
</dbReference>
<evidence type="ECO:0000313" key="4">
    <source>
        <dbReference type="EMBL" id="BCJ34110.1"/>
    </source>
</evidence>
<keyword evidence="2" id="KW-0472">Membrane</keyword>
<dbReference type="KEGG" id="atl:Athai_16130"/>
<dbReference type="RefSeq" id="WP_203960881.1">
    <property type="nucleotide sequence ID" value="NZ_AP023355.1"/>
</dbReference>
<evidence type="ECO:0000313" key="5">
    <source>
        <dbReference type="Proteomes" id="UP000611640"/>
    </source>
</evidence>
<dbReference type="Proteomes" id="UP000611640">
    <property type="component" value="Chromosome"/>
</dbReference>